<dbReference type="Proteomes" id="UP000017148">
    <property type="component" value="Unassembled WGS sequence"/>
</dbReference>
<comment type="caution">
    <text evidence="5">The sequence shown here is derived from an EMBL/GenBank/DDBJ whole genome shotgun (WGS) entry which is preliminary data.</text>
</comment>
<dbReference type="SMART" id="SM00825">
    <property type="entry name" value="PKS_KS"/>
    <property type="match status" value="1"/>
</dbReference>
<dbReference type="SUPFAM" id="SSF53901">
    <property type="entry name" value="Thiolase-like"/>
    <property type="match status" value="1"/>
</dbReference>
<dbReference type="PANTHER" id="PTHR11712:SF336">
    <property type="entry name" value="3-OXOACYL-[ACYL-CARRIER-PROTEIN] SYNTHASE, MITOCHONDRIAL"/>
    <property type="match status" value="1"/>
</dbReference>
<name>U7D9W9_9BACT</name>
<feature type="domain" description="Ketosynthase family 3 (KS3)" evidence="4">
    <location>
        <begin position="1"/>
        <end position="442"/>
    </location>
</feature>
<evidence type="ECO:0000256" key="3">
    <source>
        <dbReference type="RuleBase" id="RU003694"/>
    </source>
</evidence>
<evidence type="ECO:0000313" key="5">
    <source>
        <dbReference type="EMBL" id="ERP38782.1"/>
    </source>
</evidence>
<dbReference type="InterPro" id="IPR014031">
    <property type="entry name" value="Ketoacyl_synth_C"/>
</dbReference>
<dbReference type="Pfam" id="PF02801">
    <property type="entry name" value="Ketoacyl-synt_C"/>
    <property type="match status" value="1"/>
</dbReference>
<evidence type="ECO:0000313" key="6">
    <source>
        <dbReference type="Proteomes" id="UP000017148"/>
    </source>
</evidence>
<evidence type="ECO:0000256" key="1">
    <source>
        <dbReference type="ARBA" id="ARBA00008467"/>
    </source>
</evidence>
<evidence type="ECO:0000259" key="4">
    <source>
        <dbReference type="PROSITE" id="PS52004"/>
    </source>
</evidence>
<dbReference type="PROSITE" id="PS52004">
    <property type="entry name" value="KS3_2"/>
    <property type="match status" value="1"/>
</dbReference>
<dbReference type="eggNOG" id="COG0304">
    <property type="taxonomic scope" value="Bacteria"/>
</dbReference>
<dbReference type="InterPro" id="IPR016039">
    <property type="entry name" value="Thiolase-like"/>
</dbReference>
<reference evidence="5 6" key="1">
    <citation type="journal article" date="2013" name="Environ. Microbiol.">
        <title>Genome analysis of Chitinivibrio alkaliphilus gen. nov., sp. nov., a novel extremely haloalkaliphilic anaerobic chitinolytic bacterium from the candidate phylum Termite Group 3.</title>
        <authorList>
            <person name="Sorokin D.Y."/>
            <person name="Gumerov V.M."/>
            <person name="Rakitin A.L."/>
            <person name="Beletsky A.V."/>
            <person name="Damste J.S."/>
            <person name="Muyzer G."/>
            <person name="Mardanov A.V."/>
            <person name="Ravin N.V."/>
        </authorList>
    </citation>
    <scope>NUCLEOTIDE SEQUENCE [LARGE SCALE GENOMIC DNA]</scope>
    <source>
        <strain evidence="5 6">ACht1</strain>
    </source>
</reference>
<gene>
    <name evidence="5" type="ORF">CALK_0806</name>
</gene>
<protein>
    <submittedName>
        <fullName evidence="5">3-oxoacyl-[acyl-carrier-protein] synthase II</fullName>
    </submittedName>
</protein>
<dbReference type="GO" id="GO:0006633">
    <property type="term" value="P:fatty acid biosynthetic process"/>
    <property type="evidence" value="ECO:0007669"/>
    <property type="project" value="TreeGrafter"/>
</dbReference>
<dbReference type="GO" id="GO:0004315">
    <property type="term" value="F:3-oxoacyl-[acyl-carrier-protein] synthase activity"/>
    <property type="evidence" value="ECO:0007669"/>
    <property type="project" value="TreeGrafter"/>
</dbReference>
<keyword evidence="6" id="KW-1185">Reference proteome</keyword>
<proteinExistence type="inferred from homology"/>
<dbReference type="RefSeq" id="WP_022636317.1">
    <property type="nucleotide sequence ID" value="NZ_ASJR01000005.1"/>
</dbReference>
<dbReference type="InterPro" id="IPR000794">
    <property type="entry name" value="Beta-ketoacyl_synthase"/>
</dbReference>
<dbReference type="EMBL" id="ASJR01000005">
    <property type="protein sequence ID" value="ERP38782.1"/>
    <property type="molecule type" value="Genomic_DNA"/>
</dbReference>
<sequence>MERVVVTGTGAISPLGCCVDDMWNALCKGTPAIDTIPSWWRNYFSPKSSFWAPLPPLDPSAAGVSRVESMKLDRTAVLGIMAAVEALRQANIEIVLQDKRKKTHTLQGIDPHRAGVCMGTGVGGACSLVESQAHHITTPVHEQLASMDEEARTHTESLLQAPARFNPFVVSMIMPNAIAAQLGIRFGLKGKNSTNSTACASGTFALGSAFQAIQRGEMDFALAGGVEFLGDPYGGIFRGFDTAGTLTDIPQKERANRPFDSDRRGFLFSEGGCGMLVLESLSHAEKRGAPILCEISGFSHSYDAHNIMMIDKEGTEITRMLTDLLAMSNRSPQDITYINAHGTGTHLNDAVEARVISQLFGRNAAVNSTKSYMGHTIGAAGALEAIVTVLSIRHATIHASHNAESVSDDIDIVQKCRHIPVDHAISQSFAFGGNNGALLFSRR</sequence>
<evidence type="ECO:0000256" key="2">
    <source>
        <dbReference type="ARBA" id="ARBA00022679"/>
    </source>
</evidence>
<dbReference type="AlphaFoldDB" id="U7D9W9"/>
<keyword evidence="2 3" id="KW-0808">Transferase</keyword>
<comment type="similarity">
    <text evidence="1 3">Belongs to the thiolase-like superfamily. Beta-ketoacyl-ACP synthases family.</text>
</comment>
<dbReference type="STRING" id="1313304.CALK_0806"/>
<dbReference type="PANTHER" id="PTHR11712">
    <property type="entry name" value="POLYKETIDE SYNTHASE-RELATED"/>
    <property type="match status" value="1"/>
</dbReference>
<dbReference type="InterPro" id="IPR014030">
    <property type="entry name" value="Ketoacyl_synth_N"/>
</dbReference>
<dbReference type="Pfam" id="PF00109">
    <property type="entry name" value="ketoacyl-synt"/>
    <property type="match status" value="1"/>
</dbReference>
<dbReference type="OrthoDB" id="9808669at2"/>
<accession>U7D9W9</accession>
<dbReference type="CDD" id="cd00834">
    <property type="entry name" value="KAS_I_II"/>
    <property type="match status" value="1"/>
</dbReference>
<dbReference type="InterPro" id="IPR020841">
    <property type="entry name" value="PKS_Beta-ketoAc_synthase_dom"/>
</dbReference>
<organism evidence="5 6">
    <name type="scientific">Chitinivibrio alkaliphilus ACht1</name>
    <dbReference type="NCBI Taxonomy" id="1313304"/>
    <lineage>
        <taxon>Bacteria</taxon>
        <taxon>Pseudomonadati</taxon>
        <taxon>Fibrobacterota</taxon>
        <taxon>Chitinivibrionia</taxon>
        <taxon>Chitinivibrionales</taxon>
        <taxon>Chitinivibrionaceae</taxon>
        <taxon>Chitinivibrio</taxon>
    </lineage>
</organism>
<dbReference type="PATRIC" id="fig|1313304.3.peg.774"/>
<dbReference type="Gene3D" id="3.40.47.10">
    <property type="match status" value="1"/>
</dbReference>